<dbReference type="InterPro" id="IPR016181">
    <property type="entry name" value="Acyl_CoA_acyltransferase"/>
</dbReference>
<dbReference type="AlphaFoldDB" id="A0A0B4N0R9"/>
<accession>A0A0B4N0R9</accession>
<dbReference type="CDD" id="cd04301">
    <property type="entry name" value="NAT_SF"/>
    <property type="match status" value="1"/>
</dbReference>
<feature type="non-terminal residue" evidence="2">
    <location>
        <position position="1"/>
    </location>
</feature>
<dbReference type="GO" id="GO:0016747">
    <property type="term" value="F:acyltransferase activity, transferring groups other than amino-acyl groups"/>
    <property type="evidence" value="ECO:0007669"/>
    <property type="project" value="InterPro"/>
</dbReference>
<evidence type="ECO:0000313" key="2">
    <source>
        <dbReference type="EMBL" id="AIF25976.1"/>
    </source>
</evidence>
<protein>
    <recommendedName>
        <fullName evidence="1">N-acetyltransferase domain-containing protein</fullName>
    </recommendedName>
</protein>
<dbReference type="InterPro" id="IPR000182">
    <property type="entry name" value="GNAT_dom"/>
</dbReference>
<feature type="domain" description="N-acetyltransferase" evidence="1">
    <location>
        <begin position="1"/>
        <end position="123"/>
    </location>
</feature>
<proteinExistence type="predicted"/>
<dbReference type="PROSITE" id="PS51186">
    <property type="entry name" value="GNAT"/>
    <property type="match status" value="1"/>
</dbReference>
<dbReference type="Pfam" id="PF00583">
    <property type="entry name" value="Acetyltransf_1"/>
    <property type="match status" value="1"/>
</dbReference>
<dbReference type="SUPFAM" id="SSF55729">
    <property type="entry name" value="Acyl-CoA N-acyltransferases (Nat)"/>
    <property type="match status" value="1"/>
</dbReference>
<reference evidence="2" key="1">
    <citation type="submission" date="2014-03" db="EMBL/GenBank/DDBJ databases">
        <title>A sequence of cellulolytic fosmid clone of goat rumen metagenome.</title>
        <authorList>
            <person name="Lee K.-T."/>
            <person name="Kim J.-Y."/>
            <person name="Kim Y.-J."/>
            <person name="Ahn J.-H."/>
            <person name="Park M.-N."/>
            <person name="Kim J.-H."/>
            <person name="Kim T.-H."/>
        </authorList>
    </citation>
    <scope>NUCLEOTIDE SEQUENCE</scope>
</reference>
<sequence>FRTGRSIPYYGILEGTVICEATAVLYPDIPENSWEINGQTVELCAFRTIKDYRGKGYFSKLMRFMLKDLKERGYTRAVVGVEPEEKLNREIYRRWGFTEHICTGNETYPDGTVIDVEFYGRQL</sequence>
<dbReference type="EMBL" id="KJ631385">
    <property type="protein sequence ID" value="AIF25976.1"/>
    <property type="molecule type" value="Genomic_DNA"/>
</dbReference>
<organism evidence="2">
    <name type="scientific">uncultured bacterium Ad_113_F04_contig1</name>
    <dbReference type="NCBI Taxonomy" id="1489295"/>
    <lineage>
        <taxon>Bacteria</taxon>
        <taxon>environmental samples</taxon>
    </lineage>
</organism>
<name>A0A0B4N0R9_9BACT</name>
<evidence type="ECO:0000259" key="1">
    <source>
        <dbReference type="PROSITE" id="PS51186"/>
    </source>
</evidence>
<dbReference type="Gene3D" id="3.40.630.30">
    <property type="match status" value="1"/>
</dbReference>